<dbReference type="SMART" id="SM00418">
    <property type="entry name" value="HTH_ARSR"/>
    <property type="match status" value="1"/>
</dbReference>
<dbReference type="CDD" id="cd00090">
    <property type="entry name" value="HTH_ARSR"/>
    <property type="match status" value="1"/>
</dbReference>
<dbReference type="InterPro" id="IPR011991">
    <property type="entry name" value="ArsR-like_HTH"/>
</dbReference>
<feature type="domain" description="HTH arsR-type" evidence="1">
    <location>
        <begin position="257"/>
        <end position="331"/>
    </location>
</feature>
<evidence type="ECO:0000313" key="2">
    <source>
        <dbReference type="EMBL" id="AWW41674.1"/>
    </source>
</evidence>
<gene>
    <name evidence="2" type="ORF">DN051_37675</name>
</gene>
<evidence type="ECO:0000313" key="3">
    <source>
        <dbReference type="Proteomes" id="UP000249616"/>
    </source>
</evidence>
<reference evidence="2 3" key="1">
    <citation type="journal article" date="2019" name="Int. J. Syst. Evol. Microbiol.">
        <title>Streptomyces cadmiisoli sp. nov., a novel actinomycete isolated from cadmium-contaminated soil.</title>
        <authorList>
            <person name="Li K."/>
            <person name="Tang X."/>
            <person name="Zhao J."/>
            <person name="Guo Y."/>
            <person name="Tang Y."/>
            <person name="Gao J."/>
        </authorList>
    </citation>
    <scope>NUCLEOTIDE SEQUENCE [LARGE SCALE GENOMIC DNA]</scope>
    <source>
        <strain evidence="2 3">ZFG47</strain>
    </source>
</reference>
<dbReference type="InterPro" id="IPR036390">
    <property type="entry name" value="WH_DNA-bd_sf"/>
</dbReference>
<dbReference type="EMBL" id="CP030073">
    <property type="protein sequence ID" value="AWW41674.1"/>
    <property type="molecule type" value="Genomic_DNA"/>
</dbReference>
<dbReference type="KEGG" id="scad:DN051_37675"/>
<dbReference type="InterPro" id="IPR036388">
    <property type="entry name" value="WH-like_DNA-bd_sf"/>
</dbReference>
<accession>A0A2Z4J933</accession>
<dbReference type="InterPro" id="IPR001845">
    <property type="entry name" value="HTH_ArsR_DNA-bd_dom"/>
</dbReference>
<organism evidence="2 3">
    <name type="scientific">Streptomyces cadmiisoli</name>
    <dbReference type="NCBI Taxonomy" id="2184053"/>
    <lineage>
        <taxon>Bacteria</taxon>
        <taxon>Bacillati</taxon>
        <taxon>Actinomycetota</taxon>
        <taxon>Actinomycetes</taxon>
        <taxon>Kitasatosporales</taxon>
        <taxon>Streptomycetaceae</taxon>
        <taxon>Streptomyces</taxon>
        <taxon>Streptomyces aurantiacus group</taxon>
    </lineage>
</organism>
<sequence length="348" mass="38019">MGLRLHFTAEDLSRIRTVSGPDPGWEIVLSFIQLAAVQAPAVFGPWRAAARARLRSLRAPHLRLLRYLVPQTGAFPDFLTPVQAVPCLRSTVDAVLSTPAERLRKDLALLPAPPSWARTWASTLADADRTALAAIGEALHDYHSAALAPVWPRLQALVDADRAQRARALIDHGTEGLLRSLGPTLRWRPPVLEADYPVDRDLYLNGRGLLLVPSVFCWRTPVTLVDPELRPVLVYPVSHEAGWWLRPADRAPAEGDRLSQLLGHSRATALRVIQDGCTTGELARRIGVTAPTASQHTAILRETGLIISVRCRNTVLHTLTPLGIDLLSINLAPQPKARSTISRGAAQS</sequence>
<dbReference type="GO" id="GO:0003700">
    <property type="term" value="F:DNA-binding transcription factor activity"/>
    <property type="evidence" value="ECO:0007669"/>
    <property type="project" value="InterPro"/>
</dbReference>
<dbReference type="AlphaFoldDB" id="A0A2Z4J933"/>
<evidence type="ECO:0000259" key="1">
    <source>
        <dbReference type="SMART" id="SM00418"/>
    </source>
</evidence>
<dbReference type="Gene3D" id="1.10.10.10">
    <property type="entry name" value="Winged helix-like DNA-binding domain superfamily/Winged helix DNA-binding domain"/>
    <property type="match status" value="1"/>
</dbReference>
<proteinExistence type="predicted"/>
<name>A0A2Z4J933_9ACTN</name>
<keyword evidence="3" id="KW-1185">Reference proteome</keyword>
<dbReference type="Pfam" id="PF19361">
    <property type="entry name" value="DUF5937"/>
    <property type="match status" value="1"/>
</dbReference>
<protein>
    <submittedName>
        <fullName evidence="2">Transcriptional regulator</fullName>
    </submittedName>
</protein>
<dbReference type="Proteomes" id="UP000249616">
    <property type="component" value="Chromosome"/>
</dbReference>
<dbReference type="InterPro" id="IPR045981">
    <property type="entry name" value="DUF5937"/>
</dbReference>
<dbReference type="SUPFAM" id="SSF46785">
    <property type="entry name" value="Winged helix' DNA-binding domain"/>
    <property type="match status" value="1"/>
</dbReference>